<sequence length="80" mass="8568">MLAFGNAVPPPSVEMGSLIQPETNNLQNPSRIRNPIPEAVADAAWAGAGAPYADLSSLQEPISIRSDFSETWLFLDSRIG</sequence>
<organism evidence="2 3">
    <name type="scientific">Elysia crispata</name>
    <name type="common">lettuce slug</name>
    <dbReference type="NCBI Taxonomy" id="231223"/>
    <lineage>
        <taxon>Eukaryota</taxon>
        <taxon>Metazoa</taxon>
        <taxon>Spiralia</taxon>
        <taxon>Lophotrochozoa</taxon>
        <taxon>Mollusca</taxon>
        <taxon>Gastropoda</taxon>
        <taxon>Heterobranchia</taxon>
        <taxon>Euthyneura</taxon>
        <taxon>Panpulmonata</taxon>
        <taxon>Sacoglossa</taxon>
        <taxon>Placobranchoidea</taxon>
        <taxon>Plakobranchidae</taxon>
        <taxon>Elysia</taxon>
    </lineage>
</organism>
<accession>A0AAE0YMJ2</accession>
<feature type="compositionally biased region" description="Polar residues" evidence="1">
    <location>
        <begin position="20"/>
        <end position="31"/>
    </location>
</feature>
<dbReference type="Proteomes" id="UP001283361">
    <property type="component" value="Unassembled WGS sequence"/>
</dbReference>
<dbReference type="EMBL" id="JAWDGP010005834">
    <property type="protein sequence ID" value="KAK3751254.1"/>
    <property type="molecule type" value="Genomic_DNA"/>
</dbReference>
<comment type="caution">
    <text evidence="2">The sequence shown here is derived from an EMBL/GenBank/DDBJ whole genome shotgun (WGS) entry which is preliminary data.</text>
</comment>
<gene>
    <name evidence="2" type="ORF">RRG08_024009</name>
</gene>
<keyword evidence="3" id="KW-1185">Reference proteome</keyword>
<evidence type="ECO:0000313" key="3">
    <source>
        <dbReference type="Proteomes" id="UP001283361"/>
    </source>
</evidence>
<proteinExistence type="predicted"/>
<protein>
    <submittedName>
        <fullName evidence="2">Uncharacterized protein</fullName>
    </submittedName>
</protein>
<feature type="region of interest" description="Disordered" evidence="1">
    <location>
        <begin position="1"/>
        <end position="32"/>
    </location>
</feature>
<dbReference type="AlphaFoldDB" id="A0AAE0YMJ2"/>
<name>A0AAE0YMJ2_9GAST</name>
<evidence type="ECO:0000313" key="2">
    <source>
        <dbReference type="EMBL" id="KAK3751254.1"/>
    </source>
</evidence>
<reference evidence="2" key="1">
    <citation type="journal article" date="2023" name="G3 (Bethesda)">
        <title>A reference genome for the long-term kleptoplast-retaining sea slug Elysia crispata morphotype clarki.</title>
        <authorList>
            <person name="Eastman K.E."/>
            <person name="Pendleton A.L."/>
            <person name="Shaikh M.A."/>
            <person name="Suttiyut T."/>
            <person name="Ogas R."/>
            <person name="Tomko P."/>
            <person name="Gavelis G."/>
            <person name="Widhalm J.R."/>
            <person name="Wisecaver J.H."/>
        </authorList>
    </citation>
    <scope>NUCLEOTIDE SEQUENCE</scope>
    <source>
        <strain evidence="2">ECLA1</strain>
    </source>
</reference>
<evidence type="ECO:0000256" key="1">
    <source>
        <dbReference type="SAM" id="MobiDB-lite"/>
    </source>
</evidence>